<evidence type="ECO:0000256" key="1">
    <source>
        <dbReference type="ARBA" id="ARBA00022737"/>
    </source>
</evidence>
<dbReference type="GO" id="GO:0019722">
    <property type="term" value="P:calcium-mediated signaling"/>
    <property type="evidence" value="ECO:0007669"/>
    <property type="project" value="InterPro"/>
</dbReference>
<organism evidence="4 5">
    <name type="scientific">Phytophthora nicotianae</name>
    <name type="common">Potato buckeye rot agent</name>
    <name type="synonym">Phytophthora parasitica</name>
    <dbReference type="NCBI Taxonomy" id="4792"/>
    <lineage>
        <taxon>Eukaryota</taxon>
        <taxon>Sar</taxon>
        <taxon>Stramenopiles</taxon>
        <taxon>Oomycota</taxon>
        <taxon>Peronosporomycetes</taxon>
        <taxon>Peronosporales</taxon>
        <taxon>Peronosporaceae</taxon>
        <taxon>Phytophthora</taxon>
    </lineage>
</organism>
<dbReference type="GO" id="GO:0005509">
    <property type="term" value="F:calcium ion binding"/>
    <property type="evidence" value="ECO:0007669"/>
    <property type="project" value="InterPro"/>
</dbReference>
<dbReference type="GO" id="GO:0019900">
    <property type="term" value="F:kinase binding"/>
    <property type="evidence" value="ECO:0007669"/>
    <property type="project" value="InterPro"/>
</dbReference>
<dbReference type="PROSITE" id="PS50222">
    <property type="entry name" value="EF_HAND_2"/>
    <property type="match status" value="3"/>
</dbReference>
<name>A0A0W8DNN0_PHYNI</name>
<dbReference type="InterPro" id="IPR002048">
    <property type="entry name" value="EF_hand_dom"/>
</dbReference>
<keyword evidence="2" id="KW-0106">Calcium</keyword>
<feature type="domain" description="EF-hand" evidence="3">
    <location>
        <begin position="81"/>
        <end position="116"/>
    </location>
</feature>
<dbReference type="InterPro" id="IPR018247">
    <property type="entry name" value="EF_Hand_1_Ca_BS"/>
</dbReference>
<protein>
    <submittedName>
        <fullName evidence="4">Calcineurin B protein 2</fullName>
    </submittedName>
</protein>
<dbReference type="PANTHER" id="PTHR23056:SF110">
    <property type="entry name" value="CALMODULIN"/>
    <property type="match status" value="1"/>
</dbReference>
<feature type="domain" description="EF-hand" evidence="3">
    <location>
        <begin position="185"/>
        <end position="220"/>
    </location>
</feature>
<dbReference type="EMBL" id="LNFO01000907">
    <property type="protein sequence ID" value="KUF97935.1"/>
    <property type="molecule type" value="Genomic_DNA"/>
</dbReference>
<evidence type="ECO:0000313" key="4">
    <source>
        <dbReference type="EMBL" id="KUF97935.1"/>
    </source>
</evidence>
<dbReference type="InterPro" id="IPR045198">
    <property type="entry name" value="CNBL1-10"/>
</dbReference>
<dbReference type="OrthoDB" id="191686at2759"/>
<dbReference type="SUPFAM" id="SSF47473">
    <property type="entry name" value="EF-hand"/>
    <property type="match status" value="1"/>
</dbReference>
<sequence length="247" mass="27110">MGAAASTARESLGSTDTAGDGAPLTCRLSDDQVAALASSTNFTPEEVVALNVHYDLISSAKRDDGLIDRSEFQTALGFTVKESLYVDRIFQLFDTNDDDFISFDEFLQSVSVLSSKGGTAEKIKCTSPTLVCYPNQRNPHYDRSGGAVSFDILDFDRDGKLSPQELLSMLEACIQENNINIPSECLTTIVAKTMEDVDLDKDGFISFDEFRVMTEANLQMLNHVTFNVSAIIAEYMPALRVLISNRS</sequence>
<evidence type="ECO:0000256" key="2">
    <source>
        <dbReference type="ARBA" id="ARBA00022837"/>
    </source>
</evidence>
<dbReference type="PROSITE" id="PS00018">
    <property type="entry name" value="EF_HAND_1"/>
    <property type="match status" value="3"/>
</dbReference>
<dbReference type="Pfam" id="PF13833">
    <property type="entry name" value="EF-hand_8"/>
    <property type="match status" value="1"/>
</dbReference>
<dbReference type="AlphaFoldDB" id="A0A0W8DNN0"/>
<gene>
    <name evidence="4" type="ORF">AM587_10009865</name>
</gene>
<dbReference type="PRINTS" id="PR00450">
    <property type="entry name" value="RECOVERIN"/>
</dbReference>
<dbReference type="PANTHER" id="PTHR23056">
    <property type="entry name" value="CALCINEURIN B"/>
    <property type="match status" value="1"/>
</dbReference>
<comment type="caution">
    <text evidence="4">The sequence shown here is derived from an EMBL/GenBank/DDBJ whole genome shotgun (WGS) entry which is preliminary data.</text>
</comment>
<keyword evidence="1" id="KW-0677">Repeat</keyword>
<evidence type="ECO:0000259" key="3">
    <source>
        <dbReference type="PROSITE" id="PS50222"/>
    </source>
</evidence>
<dbReference type="Pfam" id="PF13499">
    <property type="entry name" value="EF-hand_7"/>
    <property type="match status" value="1"/>
</dbReference>
<dbReference type="Proteomes" id="UP000052943">
    <property type="component" value="Unassembled WGS sequence"/>
</dbReference>
<reference evidence="4 5" key="1">
    <citation type="submission" date="2015-11" db="EMBL/GenBank/DDBJ databases">
        <title>Genomes and virulence difference between two physiological races of Phytophthora nicotianae.</title>
        <authorList>
            <person name="Liu H."/>
            <person name="Ma X."/>
            <person name="Yu H."/>
            <person name="Fang D."/>
            <person name="Li Y."/>
            <person name="Wang X."/>
            <person name="Wang W."/>
            <person name="Dong Y."/>
            <person name="Xiao B."/>
        </authorList>
    </citation>
    <scope>NUCLEOTIDE SEQUENCE [LARGE SCALE GENOMIC DNA]</scope>
    <source>
        <strain evidence="5">race 0</strain>
    </source>
</reference>
<evidence type="ECO:0000313" key="5">
    <source>
        <dbReference type="Proteomes" id="UP000052943"/>
    </source>
</evidence>
<proteinExistence type="predicted"/>
<dbReference type="STRING" id="4790.A0A0W8DNN0"/>
<dbReference type="InterPro" id="IPR011992">
    <property type="entry name" value="EF-hand-dom_pair"/>
</dbReference>
<feature type="domain" description="EF-hand" evidence="3">
    <location>
        <begin position="150"/>
        <end position="176"/>
    </location>
</feature>
<dbReference type="SMART" id="SM00054">
    <property type="entry name" value="EFh"/>
    <property type="match status" value="3"/>
</dbReference>
<dbReference type="Gene3D" id="1.10.238.10">
    <property type="entry name" value="EF-hand"/>
    <property type="match status" value="1"/>
</dbReference>
<accession>A0A0W8DNN0</accession>